<gene>
    <name evidence="6" type="ORF">ACFQ4E_02590</name>
</gene>
<proteinExistence type="inferred from homology"/>
<organism evidence="6 7">
    <name type="scientific">Litorisediminicola beolgyonensis</name>
    <dbReference type="NCBI Taxonomy" id="1173614"/>
    <lineage>
        <taxon>Bacteria</taxon>
        <taxon>Pseudomonadati</taxon>
        <taxon>Pseudomonadota</taxon>
        <taxon>Alphaproteobacteria</taxon>
        <taxon>Rhodobacterales</taxon>
        <taxon>Paracoccaceae</taxon>
        <taxon>Litorisediminicola</taxon>
    </lineage>
</organism>
<dbReference type="Proteomes" id="UP001597135">
    <property type="component" value="Unassembled WGS sequence"/>
</dbReference>
<keyword evidence="7" id="KW-1185">Reference proteome</keyword>
<comment type="caution">
    <text evidence="6">The sequence shown here is derived from an EMBL/GenBank/DDBJ whole genome shotgun (WGS) entry which is preliminary data.</text>
</comment>
<dbReference type="InterPro" id="IPR036390">
    <property type="entry name" value="WH_DNA-bd_sf"/>
</dbReference>
<dbReference type="InterPro" id="IPR000847">
    <property type="entry name" value="LysR_HTH_N"/>
</dbReference>
<dbReference type="RefSeq" id="WP_386801357.1">
    <property type="nucleotide sequence ID" value="NZ_JBHTMU010000003.1"/>
</dbReference>
<evidence type="ECO:0000313" key="6">
    <source>
        <dbReference type="EMBL" id="MFD1341298.1"/>
    </source>
</evidence>
<sequence>MDNWDDFRFLVALSKAGTMTAAAKMLGTNTATVSRRIDRLSETLGTPAFVKTADGWKPSEAVREIISIANTFDGELRSAMNTNSQDKTNQLVSLNVGSVPIVTSQVLFPGLRRHGDMLDGVSLTFSDRIFREGLGENDLVIMYGAPESGRVVTRRVGQLTFRLYGWKGGKPTGEWVGLAQEHDEYPPMQMAFDTFKCPPRMRVESFTALYDLMLQTKLPGPLPDTLAAQDSELVTIKTAHEPFRGEFWMMFHESRRGDPAMRKVVDWVTRSFQDVDFDRVQQSRAG</sequence>
<dbReference type="SUPFAM" id="SSF46785">
    <property type="entry name" value="Winged helix' DNA-binding domain"/>
    <property type="match status" value="1"/>
</dbReference>
<protein>
    <submittedName>
        <fullName evidence="6">LysR family transcriptional regulator</fullName>
    </submittedName>
</protein>
<keyword evidence="4" id="KW-0804">Transcription</keyword>
<dbReference type="Pfam" id="PF03466">
    <property type="entry name" value="LysR_substrate"/>
    <property type="match status" value="1"/>
</dbReference>
<evidence type="ECO:0000256" key="2">
    <source>
        <dbReference type="ARBA" id="ARBA00023015"/>
    </source>
</evidence>
<evidence type="ECO:0000256" key="1">
    <source>
        <dbReference type="ARBA" id="ARBA00009437"/>
    </source>
</evidence>
<dbReference type="Pfam" id="PF00126">
    <property type="entry name" value="HTH_1"/>
    <property type="match status" value="1"/>
</dbReference>
<dbReference type="Gene3D" id="1.10.10.10">
    <property type="entry name" value="Winged helix-like DNA-binding domain superfamily/Winged helix DNA-binding domain"/>
    <property type="match status" value="1"/>
</dbReference>
<keyword evidence="2" id="KW-0805">Transcription regulation</keyword>
<dbReference type="SUPFAM" id="SSF53850">
    <property type="entry name" value="Periplasmic binding protein-like II"/>
    <property type="match status" value="1"/>
</dbReference>
<evidence type="ECO:0000313" key="7">
    <source>
        <dbReference type="Proteomes" id="UP001597135"/>
    </source>
</evidence>
<name>A0ABW3ZEZ3_9RHOB</name>
<evidence type="ECO:0000256" key="3">
    <source>
        <dbReference type="ARBA" id="ARBA00023125"/>
    </source>
</evidence>
<comment type="similarity">
    <text evidence="1">Belongs to the LysR transcriptional regulatory family.</text>
</comment>
<reference evidence="7" key="1">
    <citation type="journal article" date="2019" name="Int. J. Syst. Evol. Microbiol.">
        <title>The Global Catalogue of Microorganisms (GCM) 10K type strain sequencing project: providing services to taxonomists for standard genome sequencing and annotation.</title>
        <authorList>
            <consortium name="The Broad Institute Genomics Platform"/>
            <consortium name="The Broad Institute Genome Sequencing Center for Infectious Disease"/>
            <person name="Wu L."/>
            <person name="Ma J."/>
        </authorList>
    </citation>
    <scope>NUCLEOTIDE SEQUENCE [LARGE SCALE GENOMIC DNA]</scope>
    <source>
        <strain evidence="7">CCUG 62953</strain>
    </source>
</reference>
<accession>A0ABW3ZEZ3</accession>
<dbReference type="PANTHER" id="PTHR30126:SF39">
    <property type="entry name" value="HTH-TYPE TRANSCRIPTIONAL REGULATOR CYSL"/>
    <property type="match status" value="1"/>
</dbReference>
<evidence type="ECO:0000259" key="5">
    <source>
        <dbReference type="PROSITE" id="PS50931"/>
    </source>
</evidence>
<dbReference type="PANTHER" id="PTHR30126">
    <property type="entry name" value="HTH-TYPE TRANSCRIPTIONAL REGULATOR"/>
    <property type="match status" value="1"/>
</dbReference>
<dbReference type="PROSITE" id="PS50931">
    <property type="entry name" value="HTH_LYSR"/>
    <property type="match status" value="1"/>
</dbReference>
<evidence type="ECO:0000256" key="4">
    <source>
        <dbReference type="ARBA" id="ARBA00023163"/>
    </source>
</evidence>
<dbReference type="InterPro" id="IPR005119">
    <property type="entry name" value="LysR_subst-bd"/>
</dbReference>
<dbReference type="InterPro" id="IPR036388">
    <property type="entry name" value="WH-like_DNA-bd_sf"/>
</dbReference>
<keyword evidence="3" id="KW-0238">DNA-binding</keyword>
<dbReference type="EMBL" id="JBHTMU010000003">
    <property type="protein sequence ID" value="MFD1341298.1"/>
    <property type="molecule type" value="Genomic_DNA"/>
</dbReference>
<feature type="domain" description="HTH lysR-type" evidence="5">
    <location>
        <begin position="1"/>
        <end position="59"/>
    </location>
</feature>